<evidence type="ECO:0000313" key="1">
    <source>
        <dbReference type="EMBL" id="GAE17459.1"/>
    </source>
</evidence>
<protein>
    <submittedName>
        <fullName evidence="1">RNA polymerase ECF-type sigma factor</fullName>
    </submittedName>
</protein>
<dbReference type="EMBL" id="BAIR01000001">
    <property type="protein sequence ID" value="GAE17459.1"/>
    <property type="molecule type" value="Genomic_DNA"/>
</dbReference>
<proteinExistence type="predicted"/>
<comment type="caution">
    <text evidence="1">The sequence shown here is derived from an EMBL/GenBank/DDBJ whole genome shotgun (WGS) entry which is preliminary data.</text>
</comment>
<gene>
    <name evidence="1" type="ORF">JCM6294_208</name>
</gene>
<dbReference type="Proteomes" id="UP000018842">
    <property type="component" value="Unassembled WGS sequence"/>
</dbReference>
<dbReference type="eggNOG" id="COG1595">
    <property type="taxonomic scope" value="Bacteria"/>
</dbReference>
<dbReference type="AlphaFoldDB" id="W4PE72"/>
<sequence>MSKHITEATRSVEQEFLAIIREYERIIYKVCYLYARPNAPLNDLYQDVVSIFGKPIPNSGKNVKSPHGFTALH</sequence>
<accession>W4PE72</accession>
<evidence type="ECO:0000313" key="2">
    <source>
        <dbReference type="Proteomes" id="UP000018842"/>
    </source>
</evidence>
<reference evidence="2" key="1">
    <citation type="journal article" date="2014" name="Genome">
        <title>Draft Genome Sequences of Three Strains of Bacteroides pyogenes Isolated from a Cat and Swine.</title>
        <authorList>
            <person name="Sakamoto M."/>
            <person name="Oshima K."/>
            <person name="Suda W."/>
            <person name="Kitamura K."/>
            <person name="Iida T."/>
            <person name="Hattori M."/>
            <person name="Ohkuma M."/>
        </authorList>
    </citation>
    <scope>NUCLEOTIDE SEQUENCE [LARGE SCALE GENOMIC DNA]</scope>
    <source>
        <strain evidence="2">JCM 6294</strain>
    </source>
</reference>
<name>W4PE72_9BACE</name>
<organism evidence="1 2">
    <name type="scientific">Bacteroides pyogenes DSM 20611 = JCM 6294</name>
    <dbReference type="NCBI Taxonomy" id="1121100"/>
    <lineage>
        <taxon>Bacteria</taxon>
        <taxon>Pseudomonadati</taxon>
        <taxon>Bacteroidota</taxon>
        <taxon>Bacteroidia</taxon>
        <taxon>Bacteroidales</taxon>
        <taxon>Bacteroidaceae</taxon>
        <taxon>Bacteroides</taxon>
    </lineage>
</organism>